<evidence type="ECO:0008006" key="3">
    <source>
        <dbReference type="Google" id="ProtNLM"/>
    </source>
</evidence>
<proteinExistence type="predicted"/>
<dbReference type="InterPro" id="IPR027417">
    <property type="entry name" value="P-loop_NTPase"/>
</dbReference>
<reference evidence="1 2" key="1">
    <citation type="submission" date="2022-05" db="EMBL/GenBank/DDBJ databases">
        <title>Genome Sequencing of Bee-Associated Microbes.</title>
        <authorList>
            <person name="Dunlap C."/>
        </authorList>
    </citation>
    <scope>NUCLEOTIDE SEQUENCE [LARGE SCALE GENOMIC DNA]</scope>
    <source>
        <strain evidence="1 2">NRRL B-14421</strain>
    </source>
</reference>
<dbReference type="Proteomes" id="UP001527099">
    <property type="component" value="Unassembled WGS sequence"/>
</dbReference>
<comment type="caution">
    <text evidence="1">The sequence shown here is derived from an EMBL/GenBank/DDBJ whole genome shotgun (WGS) entry which is preliminary data.</text>
</comment>
<sequence length="477" mass="53877">MEFVNNYLSSLMSKPFLVLSGSSGTGKTRLALQVAQALERSNAGDSVLRLTVDQRGNIVDRTDDEVNDFCGESNDFTAFVEGSTYPISIQLCSKVVPASSDLHTIIARNRTTAMEIRINRTNSQNRYEHVPVGADWNDSKHLLGYVNPFSADGHPKYELTTTLRLIIRALHPLNQELPFFLILDEMNLSHVERYFSNFLSLMEATRSSLDDQSLTLVSKTELSIIQRTLIEECRDHEDSIELLSVNNLIAEGKSITLPHNLFIVGTINVDETTYMFSPKVLDRAHVIELNTKRPSSYFDVEGNNSIHFDDVDVVLSHFRDSIIRRREGLTASSPKDYLSDQFEPDEFNELYEKVKSIMNSLYDLLYPISFDFGYRVVAEVIEYLAVSKKISPATPWNIQIDRVILQKILPKLHGNKKQLSECLRAIESFLSGNAASFTWGGTTVSCTATNIELTNSKEKINKMRMKLDAIGYTSFIT</sequence>
<dbReference type="SUPFAM" id="SSF52540">
    <property type="entry name" value="P-loop containing nucleoside triphosphate hydrolases"/>
    <property type="match status" value="1"/>
</dbReference>
<dbReference type="RefSeq" id="WP_268617540.1">
    <property type="nucleotide sequence ID" value="NZ_JAMDMX010000098.1"/>
</dbReference>
<organism evidence="1 2">
    <name type="scientific">Paenibacillus alginolyticus</name>
    <dbReference type="NCBI Taxonomy" id="59839"/>
    <lineage>
        <taxon>Bacteria</taxon>
        <taxon>Bacillati</taxon>
        <taxon>Bacillota</taxon>
        <taxon>Bacilli</taxon>
        <taxon>Bacillales</taxon>
        <taxon>Paenibacillaceae</taxon>
        <taxon>Paenibacillus</taxon>
    </lineage>
</organism>
<gene>
    <name evidence="1" type="ORF">M5X19_26620</name>
</gene>
<name>A0ABT4GJT4_9BACL</name>
<accession>A0ABT4GJT4</accession>
<protein>
    <recommendedName>
        <fullName evidence="3">ATPase dynein-related AAA domain-containing protein</fullName>
    </recommendedName>
</protein>
<evidence type="ECO:0000313" key="1">
    <source>
        <dbReference type="EMBL" id="MCY9696448.1"/>
    </source>
</evidence>
<evidence type="ECO:0000313" key="2">
    <source>
        <dbReference type="Proteomes" id="UP001527099"/>
    </source>
</evidence>
<dbReference type="EMBL" id="JAMDMX010000098">
    <property type="protein sequence ID" value="MCY9696448.1"/>
    <property type="molecule type" value="Genomic_DNA"/>
</dbReference>
<dbReference type="Gene3D" id="3.40.50.300">
    <property type="entry name" value="P-loop containing nucleotide triphosphate hydrolases"/>
    <property type="match status" value="1"/>
</dbReference>
<keyword evidence="2" id="KW-1185">Reference proteome</keyword>